<protein>
    <submittedName>
        <fullName evidence="2">Uncharacterized protein</fullName>
    </submittedName>
</protein>
<feature type="signal peptide" evidence="1">
    <location>
        <begin position="1"/>
        <end position="21"/>
    </location>
</feature>
<accession>A0A8H7NBX9</accession>
<gene>
    <name evidence="2" type="ORF">IM811_011735</name>
</gene>
<comment type="caution">
    <text evidence="2">The sequence shown here is derived from an EMBL/GenBank/DDBJ whole genome shotgun (WGS) entry which is preliminary data.</text>
</comment>
<evidence type="ECO:0000313" key="3">
    <source>
        <dbReference type="Proteomes" id="UP000616885"/>
    </source>
</evidence>
<reference evidence="2" key="1">
    <citation type="submission" date="2020-10" db="EMBL/GenBank/DDBJ databases">
        <title>High-Quality Genome Resource of Clonostachys rosea strain S41 by Oxford Nanopore Long-Read Sequencing.</title>
        <authorList>
            <person name="Wang H."/>
        </authorList>
    </citation>
    <scope>NUCLEOTIDE SEQUENCE</scope>
    <source>
        <strain evidence="2">S41</strain>
    </source>
</reference>
<dbReference type="AlphaFoldDB" id="A0A8H7NBX9"/>
<evidence type="ECO:0000256" key="1">
    <source>
        <dbReference type="SAM" id="SignalP"/>
    </source>
</evidence>
<feature type="chain" id="PRO_5034022316" evidence="1">
    <location>
        <begin position="22"/>
        <end position="111"/>
    </location>
</feature>
<proteinExistence type="predicted"/>
<keyword evidence="1" id="KW-0732">Signal</keyword>
<dbReference type="Proteomes" id="UP000616885">
    <property type="component" value="Unassembled WGS sequence"/>
</dbReference>
<organism evidence="2 3">
    <name type="scientific">Bionectria ochroleuca</name>
    <name type="common">Gliocladium roseum</name>
    <dbReference type="NCBI Taxonomy" id="29856"/>
    <lineage>
        <taxon>Eukaryota</taxon>
        <taxon>Fungi</taxon>
        <taxon>Dikarya</taxon>
        <taxon>Ascomycota</taxon>
        <taxon>Pezizomycotina</taxon>
        <taxon>Sordariomycetes</taxon>
        <taxon>Hypocreomycetidae</taxon>
        <taxon>Hypocreales</taxon>
        <taxon>Bionectriaceae</taxon>
        <taxon>Clonostachys</taxon>
    </lineage>
</organism>
<evidence type="ECO:0000313" key="2">
    <source>
        <dbReference type="EMBL" id="KAF9752977.1"/>
    </source>
</evidence>
<name>A0A8H7NBX9_BIOOC</name>
<sequence length="111" mass="11870">MLFGKTFLLSALLGLSQLASANPTPDDSNLEARQPMVPTCRMACLDGSICFRGKCTPKANVPGYQESVSELKVRVPTCRKACPAGQICYSGGCTLLANVPGYAEQQQNEIK</sequence>
<dbReference type="EMBL" id="JADCTT010000004">
    <property type="protein sequence ID" value="KAF9752977.1"/>
    <property type="molecule type" value="Genomic_DNA"/>
</dbReference>